<dbReference type="Pfam" id="PF00403">
    <property type="entry name" value="HMA"/>
    <property type="match status" value="1"/>
</dbReference>
<dbReference type="PANTHER" id="PTHR22814">
    <property type="entry name" value="COPPER TRANSPORT PROTEIN ATOX1-RELATED"/>
    <property type="match status" value="1"/>
</dbReference>
<proteinExistence type="predicted"/>
<evidence type="ECO:0000313" key="3">
    <source>
        <dbReference type="EMBL" id="KAL3741701.1"/>
    </source>
</evidence>
<dbReference type="Proteomes" id="UP001634007">
    <property type="component" value="Unassembled WGS sequence"/>
</dbReference>
<organism evidence="3 4">
    <name type="scientific">Eucalyptus globulus</name>
    <name type="common">Tasmanian blue gum</name>
    <dbReference type="NCBI Taxonomy" id="34317"/>
    <lineage>
        <taxon>Eukaryota</taxon>
        <taxon>Viridiplantae</taxon>
        <taxon>Streptophyta</taxon>
        <taxon>Embryophyta</taxon>
        <taxon>Tracheophyta</taxon>
        <taxon>Spermatophyta</taxon>
        <taxon>Magnoliopsida</taxon>
        <taxon>eudicotyledons</taxon>
        <taxon>Gunneridae</taxon>
        <taxon>Pentapetalae</taxon>
        <taxon>rosids</taxon>
        <taxon>malvids</taxon>
        <taxon>Myrtales</taxon>
        <taxon>Myrtaceae</taxon>
        <taxon>Myrtoideae</taxon>
        <taxon>Eucalypteae</taxon>
        <taxon>Eucalyptus</taxon>
    </lineage>
</organism>
<feature type="domain" description="HMA" evidence="2">
    <location>
        <begin position="1"/>
        <end position="64"/>
    </location>
</feature>
<comment type="caution">
    <text evidence="3">The sequence shown here is derived from an EMBL/GenBank/DDBJ whole genome shotgun (WGS) entry which is preliminary data.</text>
</comment>
<keyword evidence="4" id="KW-1185">Reference proteome</keyword>
<protein>
    <recommendedName>
        <fullName evidence="2">HMA domain-containing protein</fullName>
    </recommendedName>
</protein>
<dbReference type="PANTHER" id="PTHR22814:SF360">
    <property type="entry name" value="HEAVY METAL-ASSOCIATED ISOPRENYLATED PLANT PROTEIN 20-LIKE ISOFORM X1"/>
    <property type="match status" value="1"/>
</dbReference>
<name>A0ABD3KWJ8_EUCGL</name>
<reference evidence="3 4" key="1">
    <citation type="submission" date="2024-11" db="EMBL/GenBank/DDBJ databases">
        <title>Chromosome-level genome assembly of Eucalyptus globulus Labill. provides insights into its genome evolution.</title>
        <authorList>
            <person name="Li X."/>
        </authorList>
    </citation>
    <scope>NUCLEOTIDE SEQUENCE [LARGE SCALE GENOMIC DNA]</scope>
    <source>
        <strain evidence="3">CL2024</strain>
        <tissue evidence="3">Fresh tender leaves</tissue>
    </source>
</reference>
<gene>
    <name evidence="3" type="ORF">ACJRO7_017209</name>
</gene>
<evidence type="ECO:0000256" key="1">
    <source>
        <dbReference type="ARBA" id="ARBA00022723"/>
    </source>
</evidence>
<dbReference type="GO" id="GO:0046872">
    <property type="term" value="F:metal ion binding"/>
    <property type="evidence" value="ECO:0007669"/>
    <property type="project" value="UniProtKB-KW"/>
</dbReference>
<accession>A0ABD3KWJ8</accession>
<dbReference type="Gene3D" id="3.30.70.100">
    <property type="match status" value="1"/>
</dbReference>
<dbReference type="InterPro" id="IPR006121">
    <property type="entry name" value="HMA_dom"/>
</dbReference>
<dbReference type="InterPro" id="IPR036163">
    <property type="entry name" value="HMA_dom_sf"/>
</dbReference>
<sequence length="153" mass="18021">MTIVEMHVNMDCHGCEENIRKALNKLEGVHDVHVDFDMQKVTVAGFVDERKVLKAVKKTGKTAQIWQQLPTNVYYNNFDQYQYYDQMNYGRSSSSSRSYYAQPTHMTRYYKHGKLFGRTSREVYYHQPPYSQMVEERAITMFSDDNVNSCSIM</sequence>
<evidence type="ECO:0000259" key="2">
    <source>
        <dbReference type="PROSITE" id="PS50846"/>
    </source>
</evidence>
<dbReference type="AlphaFoldDB" id="A0ABD3KWJ8"/>
<keyword evidence="1" id="KW-0479">Metal-binding</keyword>
<dbReference type="PROSITE" id="PS50846">
    <property type="entry name" value="HMA_2"/>
    <property type="match status" value="1"/>
</dbReference>
<dbReference type="SUPFAM" id="SSF55008">
    <property type="entry name" value="HMA, heavy metal-associated domain"/>
    <property type="match status" value="1"/>
</dbReference>
<dbReference type="CDD" id="cd00371">
    <property type="entry name" value="HMA"/>
    <property type="match status" value="1"/>
</dbReference>
<dbReference type="EMBL" id="JBJKBG010000004">
    <property type="protein sequence ID" value="KAL3741701.1"/>
    <property type="molecule type" value="Genomic_DNA"/>
</dbReference>
<evidence type="ECO:0000313" key="4">
    <source>
        <dbReference type="Proteomes" id="UP001634007"/>
    </source>
</evidence>